<name>A0A229SNY0_9PSEU</name>
<dbReference type="PROSITE" id="PS50043">
    <property type="entry name" value="HTH_LUXR_2"/>
    <property type="match status" value="1"/>
</dbReference>
<protein>
    <submittedName>
        <fullName evidence="2">ATPase</fullName>
    </submittedName>
</protein>
<dbReference type="InterPro" id="IPR011990">
    <property type="entry name" value="TPR-like_helical_dom_sf"/>
</dbReference>
<evidence type="ECO:0000313" key="2">
    <source>
        <dbReference type="EMBL" id="OXM60596.1"/>
    </source>
</evidence>
<evidence type="ECO:0000259" key="1">
    <source>
        <dbReference type="PROSITE" id="PS50043"/>
    </source>
</evidence>
<comment type="caution">
    <text evidence="2">The sequence shown here is derived from an EMBL/GenBank/DDBJ whole genome shotgun (WGS) entry which is preliminary data.</text>
</comment>
<dbReference type="AlphaFoldDB" id="A0A229SNY0"/>
<gene>
    <name evidence="2" type="ORF">CF165_41955</name>
</gene>
<dbReference type="InterPro" id="IPR002182">
    <property type="entry name" value="NB-ARC"/>
</dbReference>
<dbReference type="GO" id="GO:0043531">
    <property type="term" value="F:ADP binding"/>
    <property type="evidence" value="ECO:0007669"/>
    <property type="project" value="InterPro"/>
</dbReference>
<dbReference type="PROSITE" id="PS00622">
    <property type="entry name" value="HTH_LUXR_1"/>
    <property type="match status" value="1"/>
</dbReference>
<dbReference type="Gene3D" id="1.10.10.10">
    <property type="entry name" value="Winged helix-like DNA-binding domain superfamily/Winged helix DNA-binding domain"/>
    <property type="match status" value="1"/>
</dbReference>
<evidence type="ECO:0000313" key="3">
    <source>
        <dbReference type="Proteomes" id="UP000215199"/>
    </source>
</evidence>
<dbReference type="GO" id="GO:0003677">
    <property type="term" value="F:DNA binding"/>
    <property type="evidence" value="ECO:0007669"/>
    <property type="project" value="InterPro"/>
</dbReference>
<dbReference type="Pfam" id="PF00196">
    <property type="entry name" value="GerE"/>
    <property type="match status" value="1"/>
</dbReference>
<dbReference type="SMART" id="SM00421">
    <property type="entry name" value="HTH_LUXR"/>
    <property type="match status" value="1"/>
</dbReference>
<organism evidence="2 3">
    <name type="scientific">Amycolatopsis vastitatis</name>
    <dbReference type="NCBI Taxonomy" id="1905142"/>
    <lineage>
        <taxon>Bacteria</taxon>
        <taxon>Bacillati</taxon>
        <taxon>Actinomycetota</taxon>
        <taxon>Actinomycetes</taxon>
        <taxon>Pseudonocardiales</taxon>
        <taxon>Pseudonocardiaceae</taxon>
        <taxon>Amycolatopsis</taxon>
    </lineage>
</organism>
<accession>A0A229SNY0</accession>
<dbReference type="PRINTS" id="PR00364">
    <property type="entry name" value="DISEASERSIST"/>
</dbReference>
<dbReference type="SUPFAM" id="SSF52540">
    <property type="entry name" value="P-loop containing nucleoside triphosphate hydrolases"/>
    <property type="match status" value="1"/>
</dbReference>
<dbReference type="InterPro" id="IPR016032">
    <property type="entry name" value="Sig_transdc_resp-reg_C-effctor"/>
</dbReference>
<dbReference type="RefSeq" id="WP_093953150.1">
    <property type="nucleotide sequence ID" value="NZ_NMUL01000058.1"/>
</dbReference>
<dbReference type="Gene3D" id="1.25.40.10">
    <property type="entry name" value="Tetratricopeptide repeat domain"/>
    <property type="match status" value="1"/>
</dbReference>
<keyword evidence="3" id="KW-1185">Reference proteome</keyword>
<dbReference type="Gene3D" id="3.40.50.300">
    <property type="entry name" value="P-loop containing nucleotide triphosphate hydrolases"/>
    <property type="match status" value="1"/>
</dbReference>
<reference evidence="3" key="1">
    <citation type="submission" date="2017-07" db="EMBL/GenBank/DDBJ databases">
        <title>Comparative genome mining reveals phylogenetic distribution patterns of secondary metabolites in Amycolatopsis.</title>
        <authorList>
            <person name="Adamek M."/>
            <person name="Alanjary M."/>
            <person name="Sales-Ortells H."/>
            <person name="Goodfellow M."/>
            <person name="Bull A.T."/>
            <person name="Kalinowski J."/>
            <person name="Ziemert N."/>
        </authorList>
    </citation>
    <scope>NUCLEOTIDE SEQUENCE [LARGE SCALE GENOMIC DNA]</scope>
    <source>
        <strain evidence="3">H5</strain>
    </source>
</reference>
<feature type="domain" description="HTH luxR-type" evidence="1">
    <location>
        <begin position="699"/>
        <end position="764"/>
    </location>
</feature>
<sequence>MHARSRRSVGNLPAELTSFVGRRHELAEAKRLLSAARLVTLTGAGGVGKTRLALRVAADVRRAFPDGVWLVELADLGDPPLLPSTVAATLGLRGTGDQAAGLAEYLEDKQLLLVLDNCEHVVDECATLVAKLLAVSGGLRVLATSRHTLHVEGEHILHVEPLPVPAAEDTGASPVEAVTLFTERAAAVSPGFELTPDNRAAVIRICRRLEGIPLAIELAAVRLRVLSVDQLVERLDDRLGLLTSRPLGAKPRPRTLEAAIGWSFELCTPAEQRMWAQASVFPGGFDLDAAEHVCAPRETDGDSALDVVAGLLDKSVISRRYGTFGRHAWYRMLETVRDYGGAKLAEAGDEPGLRARQARYYADLARRYRAEGFGPRQVEWLDRLRREHPNLRAVLEHCLSTPERAGHALDIAASLWNFWYGGGLVPDGCRYLRRGLELCGERTITRARALYGMTFLAIQTGAPHTELLAELAELAEEFDDERLRAGRAECAGMAAFFTGDLRGGAELLEHALAGYRAAGDALLVFDTLILLAAARFFLGDPRGAAAAEEALALTDRHRARWSRGYALWAVAIHRWRAGEHQRAADLLREAIALRLTDRTLLAFLVEALAWCHSSEGAHDRTARLLGGSHAVWRLSGARVGEMSPYQSFDEQCATLARKALGDEEFDAAFAAAAGFGLDEVVRYALGEKPATAQAGGPARKGEPGGLTRRQWEIAELVARGMTNKEIAAGLVISGRTVEGHVENILVKLGLTSRAQVASWLAGQPRRPA</sequence>
<dbReference type="EMBL" id="NMUL01000058">
    <property type="protein sequence ID" value="OXM60596.1"/>
    <property type="molecule type" value="Genomic_DNA"/>
</dbReference>
<dbReference type="PANTHER" id="PTHR47691:SF3">
    <property type="entry name" value="HTH-TYPE TRANSCRIPTIONAL REGULATOR RV0890C-RELATED"/>
    <property type="match status" value="1"/>
</dbReference>
<proteinExistence type="predicted"/>
<dbReference type="CDD" id="cd06170">
    <property type="entry name" value="LuxR_C_like"/>
    <property type="match status" value="1"/>
</dbReference>
<dbReference type="SUPFAM" id="SSF46894">
    <property type="entry name" value="C-terminal effector domain of the bipartite response regulators"/>
    <property type="match status" value="1"/>
</dbReference>
<dbReference type="PANTHER" id="PTHR47691">
    <property type="entry name" value="REGULATOR-RELATED"/>
    <property type="match status" value="1"/>
</dbReference>
<dbReference type="InterPro" id="IPR036388">
    <property type="entry name" value="WH-like_DNA-bd_sf"/>
</dbReference>
<dbReference type="InterPro" id="IPR000792">
    <property type="entry name" value="Tscrpt_reg_LuxR_C"/>
</dbReference>
<dbReference type="SUPFAM" id="SSF48452">
    <property type="entry name" value="TPR-like"/>
    <property type="match status" value="1"/>
</dbReference>
<dbReference type="PRINTS" id="PR00038">
    <property type="entry name" value="HTHLUXR"/>
</dbReference>
<dbReference type="GO" id="GO:0006355">
    <property type="term" value="P:regulation of DNA-templated transcription"/>
    <property type="evidence" value="ECO:0007669"/>
    <property type="project" value="InterPro"/>
</dbReference>
<dbReference type="Pfam" id="PF00931">
    <property type="entry name" value="NB-ARC"/>
    <property type="match status" value="1"/>
</dbReference>
<dbReference type="Proteomes" id="UP000215199">
    <property type="component" value="Unassembled WGS sequence"/>
</dbReference>
<dbReference type="InterPro" id="IPR027417">
    <property type="entry name" value="P-loop_NTPase"/>
</dbReference>
<dbReference type="OrthoDB" id="9812579at2"/>